<feature type="transmembrane region" description="Helical" evidence="7">
    <location>
        <begin position="62"/>
        <end position="86"/>
    </location>
</feature>
<dbReference type="KEGG" id="nfl:COO91_03118"/>
<proteinExistence type="inferred from homology"/>
<evidence type="ECO:0000256" key="5">
    <source>
        <dbReference type="ARBA" id="ARBA00022989"/>
    </source>
</evidence>
<name>A0A2K8SP96_9NOSO</name>
<dbReference type="RefSeq" id="WP_100898890.1">
    <property type="nucleotide sequence ID" value="NZ_CAWNNC010000001.1"/>
</dbReference>
<evidence type="ECO:0000313" key="8">
    <source>
        <dbReference type="EMBL" id="AUB37180.1"/>
    </source>
</evidence>
<dbReference type="EMBL" id="CP024785">
    <property type="protein sequence ID" value="AUB37180.1"/>
    <property type="molecule type" value="Genomic_DNA"/>
</dbReference>
<dbReference type="PANTHER" id="PTHR33884:SF3">
    <property type="entry name" value="UPF0410 PROTEIN YMGE"/>
    <property type="match status" value="1"/>
</dbReference>
<keyword evidence="3" id="KW-1003">Cell membrane</keyword>
<feature type="transmembrane region" description="Helical" evidence="7">
    <location>
        <begin position="29"/>
        <end position="50"/>
    </location>
</feature>
<keyword evidence="4 7" id="KW-0812">Transmembrane</keyword>
<sequence length="92" mass="9226">MSILAWVVLGLLAGAIAKAIYPGYQGGGILSTMILGIIGAFVGGSLFTLLRTGTLQITAAGAGLTIPGILVAVVGAIVAIYLWGLIRRSSNA</sequence>
<protein>
    <submittedName>
        <fullName evidence="8">Putative membrane protein YeaQ/YmgE, transglycosylase-associated protein family</fullName>
    </submittedName>
</protein>
<comment type="subcellular location">
    <subcellularLocation>
        <location evidence="1">Cell membrane</location>
        <topology evidence="1">Multi-pass membrane protein</topology>
    </subcellularLocation>
</comment>
<evidence type="ECO:0000256" key="1">
    <source>
        <dbReference type="ARBA" id="ARBA00004651"/>
    </source>
</evidence>
<accession>A0A2K8SP96</accession>
<dbReference type="InterPro" id="IPR007341">
    <property type="entry name" value="Transgly_assoc"/>
</dbReference>
<evidence type="ECO:0000256" key="7">
    <source>
        <dbReference type="SAM" id="Phobius"/>
    </source>
</evidence>
<evidence type="ECO:0000256" key="6">
    <source>
        <dbReference type="ARBA" id="ARBA00023136"/>
    </source>
</evidence>
<evidence type="ECO:0000256" key="4">
    <source>
        <dbReference type="ARBA" id="ARBA00022692"/>
    </source>
</evidence>
<keyword evidence="5 7" id="KW-1133">Transmembrane helix</keyword>
<dbReference type="GO" id="GO:0005886">
    <property type="term" value="C:plasma membrane"/>
    <property type="evidence" value="ECO:0007669"/>
    <property type="project" value="UniProtKB-SubCell"/>
</dbReference>
<comment type="similarity">
    <text evidence="2">Belongs to the UPF0410 family.</text>
</comment>
<dbReference type="Proteomes" id="UP000232003">
    <property type="component" value="Chromosome"/>
</dbReference>
<evidence type="ECO:0000256" key="3">
    <source>
        <dbReference type="ARBA" id="ARBA00022475"/>
    </source>
</evidence>
<reference evidence="8 9" key="1">
    <citation type="submission" date="2017-11" db="EMBL/GenBank/DDBJ databases">
        <title>Complete genome of a free-living desiccation-tolerant cyanobacterium and its photosynthetic adaptation to extreme terrestrial habitat.</title>
        <authorList>
            <person name="Shang J."/>
        </authorList>
    </citation>
    <scope>NUCLEOTIDE SEQUENCE [LARGE SCALE GENOMIC DNA]</scope>
    <source>
        <strain evidence="8 9">CCNUN1</strain>
    </source>
</reference>
<evidence type="ECO:0000313" key="9">
    <source>
        <dbReference type="Proteomes" id="UP000232003"/>
    </source>
</evidence>
<organism evidence="8 9">
    <name type="scientific">Nostoc flagelliforme CCNUN1</name>
    <dbReference type="NCBI Taxonomy" id="2038116"/>
    <lineage>
        <taxon>Bacteria</taxon>
        <taxon>Bacillati</taxon>
        <taxon>Cyanobacteriota</taxon>
        <taxon>Cyanophyceae</taxon>
        <taxon>Nostocales</taxon>
        <taxon>Nostocaceae</taxon>
        <taxon>Nostoc</taxon>
    </lineage>
</organism>
<gene>
    <name evidence="8" type="ORF">COO91_03118</name>
</gene>
<dbReference type="PANTHER" id="PTHR33884">
    <property type="entry name" value="UPF0410 PROTEIN YMGE"/>
    <property type="match status" value="1"/>
</dbReference>
<keyword evidence="9" id="KW-1185">Reference proteome</keyword>
<dbReference type="AlphaFoldDB" id="A0A2K8SP96"/>
<dbReference type="OrthoDB" id="4568405at2"/>
<keyword evidence="6 7" id="KW-0472">Membrane</keyword>
<dbReference type="Pfam" id="PF04226">
    <property type="entry name" value="Transgly_assoc"/>
    <property type="match status" value="1"/>
</dbReference>
<evidence type="ECO:0000256" key="2">
    <source>
        <dbReference type="ARBA" id="ARBA00011006"/>
    </source>
</evidence>